<organism evidence="1">
    <name type="scientific">marine metagenome</name>
    <dbReference type="NCBI Taxonomy" id="408172"/>
    <lineage>
        <taxon>unclassified sequences</taxon>
        <taxon>metagenomes</taxon>
        <taxon>ecological metagenomes</taxon>
    </lineage>
</organism>
<dbReference type="EMBL" id="UINC01108094">
    <property type="protein sequence ID" value="SVC73940.1"/>
    <property type="molecule type" value="Genomic_DNA"/>
</dbReference>
<accession>A0A382PMF0</accession>
<dbReference type="AlphaFoldDB" id="A0A382PMF0"/>
<protein>
    <submittedName>
        <fullName evidence="1">Uncharacterized protein</fullName>
    </submittedName>
</protein>
<name>A0A382PMF0_9ZZZZ</name>
<reference evidence="1" key="1">
    <citation type="submission" date="2018-05" db="EMBL/GenBank/DDBJ databases">
        <authorList>
            <person name="Lanie J.A."/>
            <person name="Ng W.-L."/>
            <person name="Kazmierczak K.M."/>
            <person name="Andrzejewski T.M."/>
            <person name="Davidsen T.M."/>
            <person name="Wayne K.J."/>
            <person name="Tettelin H."/>
            <person name="Glass J.I."/>
            <person name="Rusch D."/>
            <person name="Podicherti R."/>
            <person name="Tsui H.-C.T."/>
            <person name="Winkler M.E."/>
        </authorList>
    </citation>
    <scope>NUCLEOTIDE SEQUENCE</scope>
</reference>
<proteinExistence type="predicted"/>
<evidence type="ECO:0000313" key="1">
    <source>
        <dbReference type="EMBL" id="SVC73940.1"/>
    </source>
</evidence>
<sequence>MVLADDAADAQRIAASLRANQKRLGPHSTIDFVATRADVVPPNQRAKAAIIAEIYAVTKKVRGRSLPRSLRKKLR</sequence>
<gene>
    <name evidence="1" type="ORF">METZ01_LOCUS326794</name>
</gene>
<feature type="non-terminal residue" evidence="1">
    <location>
        <position position="75"/>
    </location>
</feature>